<keyword evidence="3" id="KW-1185">Reference proteome</keyword>
<feature type="region of interest" description="Disordered" evidence="1">
    <location>
        <begin position="1"/>
        <end position="92"/>
    </location>
</feature>
<protein>
    <submittedName>
        <fullName evidence="2">Uncharacterized protein</fullName>
    </submittedName>
</protein>
<sequence length="92" mass="9721">MGSEGPGATGWGETGPAQANGLENRPNVITDVQISDLRLRDGPIDPDDRACDLSSRGDQYTCSPVSPSPHVFPSPHKASAFPTCNPVNRVHP</sequence>
<evidence type="ECO:0000256" key="1">
    <source>
        <dbReference type="SAM" id="MobiDB-lite"/>
    </source>
</evidence>
<evidence type="ECO:0000313" key="2">
    <source>
        <dbReference type="EMBL" id="KAK2105433.1"/>
    </source>
</evidence>
<name>A0ABQ9V7U8_SAGOE</name>
<proteinExistence type="predicted"/>
<dbReference type="EMBL" id="JASSZA010000007">
    <property type="protein sequence ID" value="KAK2105433.1"/>
    <property type="molecule type" value="Genomic_DNA"/>
</dbReference>
<organism evidence="2 3">
    <name type="scientific">Saguinus oedipus</name>
    <name type="common">Cotton-top tamarin</name>
    <name type="synonym">Oedipomidas oedipus</name>
    <dbReference type="NCBI Taxonomy" id="9490"/>
    <lineage>
        <taxon>Eukaryota</taxon>
        <taxon>Metazoa</taxon>
        <taxon>Chordata</taxon>
        <taxon>Craniata</taxon>
        <taxon>Vertebrata</taxon>
        <taxon>Euteleostomi</taxon>
        <taxon>Mammalia</taxon>
        <taxon>Eutheria</taxon>
        <taxon>Euarchontoglires</taxon>
        <taxon>Primates</taxon>
        <taxon>Haplorrhini</taxon>
        <taxon>Platyrrhini</taxon>
        <taxon>Cebidae</taxon>
        <taxon>Callitrichinae</taxon>
        <taxon>Saguinus</taxon>
    </lineage>
</organism>
<gene>
    <name evidence="2" type="ORF">P7K49_014947</name>
</gene>
<dbReference type="Proteomes" id="UP001266305">
    <property type="component" value="Unassembled WGS sequence"/>
</dbReference>
<accession>A0ABQ9V7U8</accession>
<evidence type="ECO:0000313" key="3">
    <source>
        <dbReference type="Proteomes" id="UP001266305"/>
    </source>
</evidence>
<reference evidence="2 3" key="1">
    <citation type="submission" date="2023-05" db="EMBL/GenBank/DDBJ databases">
        <title>B98-5 Cell Line De Novo Hybrid Assembly: An Optical Mapping Approach.</title>
        <authorList>
            <person name="Kananen K."/>
            <person name="Auerbach J.A."/>
            <person name="Kautto E."/>
            <person name="Blachly J.S."/>
        </authorList>
    </citation>
    <scope>NUCLEOTIDE SEQUENCE [LARGE SCALE GENOMIC DNA]</scope>
    <source>
        <strain evidence="2">B95-8</strain>
        <tissue evidence="2">Cell line</tissue>
    </source>
</reference>
<comment type="caution">
    <text evidence="2">The sequence shown here is derived from an EMBL/GenBank/DDBJ whole genome shotgun (WGS) entry which is preliminary data.</text>
</comment>
<feature type="compositionally biased region" description="Gly residues" evidence="1">
    <location>
        <begin position="1"/>
        <end position="13"/>
    </location>
</feature>
<feature type="compositionally biased region" description="Basic and acidic residues" evidence="1">
    <location>
        <begin position="37"/>
        <end position="51"/>
    </location>
</feature>